<dbReference type="Gene3D" id="3.90.550.10">
    <property type="entry name" value="Spore Coat Polysaccharide Biosynthesis Protein SpsA, Chain A"/>
    <property type="match status" value="1"/>
</dbReference>
<evidence type="ECO:0000259" key="2">
    <source>
        <dbReference type="Pfam" id="PF00535"/>
    </source>
</evidence>
<evidence type="ECO:0000256" key="1">
    <source>
        <dbReference type="SAM" id="Phobius"/>
    </source>
</evidence>
<dbReference type="AlphaFoldDB" id="A0A177NF79"/>
<dbReference type="GO" id="GO:0016740">
    <property type="term" value="F:transferase activity"/>
    <property type="evidence" value="ECO:0007669"/>
    <property type="project" value="UniProtKB-KW"/>
</dbReference>
<reference evidence="4" key="1">
    <citation type="submission" date="2016-03" db="EMBL/GenBank/DDBJ databases">
        <authorList>
            <person name="Heylen K."/>
            <person name="De Vos P."/>
            <person name="Vekeman B."/>
        </authorList>
    </citation>
    <scope>NUCLEOTIDE SEQUENCE [LARGE SCALE GENOMIC DNA]</scope>
    <source>
        <strain evidence="4">R-45383</strain>
    </source>
</reference>
<dbReference type="PANTHER" id="PTHR43685">
    <property type="entry name" value="GLYCOSYLTRANSFERASE"/>
    <property type="match status" value="1"/>
</dbReference>
<sequence>MDPKLKLTYAMCSYNRADRLRKLVDAIREQECPIPYEILVVNNNSTDHTELELAELSTNPGATLRWVTETEQGIVAARNRCLIEAMTSDIMVFIDDDEIPLPGLLYAATDAICNEGAQVAGGKVVVDFTGQRRPKWLGDELLGFLAATDYGEAPFWVTSKDTPLWTANIAYDMKIFRENPDLRFDKRYDRQGKAIGGGEDVMMFGLLLNSAMKIRYRPDMTVLHSVEPWRLKPSYFLKLHFSSGFRSAYNCGIKYKRNFFGVPLFLFSQALKLFFLWLTLALKNQKLELRKCMNFTHALGQICGYFSRWKENPDYRI</sequence>
<dbReference type="EMBL" id="LUUK01000183">
    <property type="protein sequence ID" value="OAI16716.1"/>
    <property type="molecule type" value="Genomic_DNA"/>
</dbReference>
<proteinExistence type="predicted"/>
<dbReference type="PANTHER" id="PTHR43685:SF3">
    <property type="entry name" value="SLR2126 PROTEIN"/>
    <property type="match status" value="1"/>
</dbReference>
<dbReference type="Proteomes" id="UP000077628">
    <property type="component" value="Unassembled WGS sequence"/>
</dbReference>
<feature type="domain" description="Glycosyltransferase 2-like" evidence="2">
    <location>
        <begin position="11"/>
        <end position="176"/>
    </location>
</feature>
<gene>
    <name evidence="3" type="ORF">A1355_09395</name>
</gene>
<dbReference type="RefSeq" id="WP_064030138.1">
    <property type="nucleotide sequence ID" value="NZ_LUUK01000183.1"/>
</dbReference>
<keyword evidence="3" id="KW-0808">Transferase</keyword>
<dbReference type="InterPro" id="IPR001173">
    <property type="entry name" value="Glyco_trans_2-like"/>
</dbReference>
<organism evidence="3 4">
    <name type="scientific">Methylomonas koyamae</name>
    <dbReference type="NCBI Taxonomy" id="702114"/>
    <lineage>
        <taxon>Bacteria</taxon>
        <taxon>Pseudomonadati</taxon>
        <taxon>Pseudomonadota</taxon>
        <taxon>Gammaproteobacteria</taxon>
        <taxon>Methylococcales</taxon>
        <taxon>Methylococcaceae</taxon>
        <taxon>Methylomonas</taxon>
    </lineage>
</organism>
<dbReference type="OrthoDB" id="9781367at2"/>
<keyword evidence="1" id="KW-0812">Transmembrane</keyword>
<keyword evidence="4" id="KW-1185">Reference proteome</keyword>
<name>A0A177NF79_9GAMM</name>
<dbReference type="InterPro" id="IPR029044">
    <property type="entry name" value="Nucleotide-diphossugar_trans"/>
</dbReference>
<dbReference type="Pfam" id="PF00535">
    <property type="entry name" value="Glycos_transf_2"/>
    <property type="match status" value="1"/>
</dbReference>
<comment type="caution">
    <text evidence="3">The sequence shown here is derived from an EMBL/GenBank/DDBJ whole genome shotgun (WGS) entry which is preliminary data.</text>
</comment>
<evidence type="ECO:0000313" key="4">
    <source>
        <dbReference type="Proteomes" id="UP000077628"/>
    </source>
</evidence>
<dbReference type="InterPro" id="IPR050834">
    <property type="entry name" value="Glycosyltransf_2"/>
</dbReference>
<accession>A0A177NF79</accession>
<evidence type="ECO:0000313" key="3">
    <source>
        <dbReference type="EMBL" id="OAI16716.1"/>
    </source>
</evidence>
<dbReference type="SUPFAM" id="SSF53448">
    <property type="entry name" value="Nucleotide-diphospho-sugar transferases"/>
    <property type="match status" value="1"/>
</dbReference>
<keyword evidence="1" id="KW-0472">Membrane</keyword>
<keyword evidence="1" id="KW-1133">Transmembrane helix</keyword>
<dbReference type="STRING" id="702114.A1355_09395"/>
<protein>
    <submittedName>
        <fullName evidence="3">Glycosyltransferase</fullName>
    </submittedName>
</protein>
<feature type="transmembrane region" description="Helical" evidence="1">
    <location>
        <begin position="259"/>
        <end position="282"/>
    </location>
</feature>
<dbReference type="CDD" id="cd00761">
    <property type="entry name" value="Glyco_tranf_GTA_type"/>
    <property type="match status" value="1"/>
</dbReference>